<name>A0A200RD03_MACCD</name>
<dbReference type="EMBL" id="MVGT01000078">
    <property type="protein sequence ID" value="OVA20595.1"/>
    <property type="molecule type" value="Genomic_DNA"/>
</dbReference>
<dbReference type="PANTHER" id="PTHR38224:SF1">
    <property type="entry name" value="PHLOEM SPECIFIC PROTEIN"/>
    <property type="match status" value="1"/>
</dbReference>
<organism evidence="1 2">
    <name type="scientific">Macleaya cordata</name>
    <name type="common">Five-seeded plume-poppy</name>
    <name type="synonym">Bocconia cordata</name>
    <dbReference type="NCBI Taxonomy" id="56857"/>
    <lineage>
        <taxon>Eukaryota</taxon>
        <taxon>Viridiplantae</taxon>
        <taxon>Streptophyta</taxon>
        <taxon>Embryophyta</taxon>
        <taxon>Tracheophyta</taxon>
        <taxon>Spermatophyta</taxon>
        <taxon>Magnoliopsida</taxon>
        <taxon>Ranunculales</taxon>
        <taxon>Papaveraceae</taxon>
        <taxon>Papaveroideae</taxon>
        <taxon>Macleaya</taxon>
    </lineage>
</organism>
<protein>
    <submittedName>
        <fullName evidence="1">Uncharacterized protein</fullName>
    </submittedName>
</protein>
<keyword evidence="2" id="KW-1185">Reference proteome</keyword>
<dbReference type="Proteomes" id="UP000195402">
    <property type="component" value="Unassembled WGS sequence"/>
</dbReference>
<gene>
    <name evidence="1" type="ORF">BVC80_1065g153</name>
</gene>
<dbReference type="InParanoid" id="A0A200RD03"/>
<accession>A0A200RD03</accession>
<proteinExistence type="predicted"/>
<evidence type="ECO:0000313" key="2">
    <source>
        <dbReference type="Proteomes" id="UP000195402"/>
    </source>
</evidence>
<reference evidence="1 2" key="1">
    <citation type="journal article" date="2017" name="Mol. Plant">
        <title>The Genome of Medicinal Plant Macleaya cordata Provides New Insights into Benzylisoquinoline Alkaloids Metabolism.</title>
        <authorList>
            <person name="Liu X."/>
            <person name="Liu Y."/>
            <person name="Huang P."/>
            <person name="Ma Y."/>
            <person name="Qing Z."/>
            <person name="Tang Q."/>
            <person name="Cao H."/>
            <person name="Cheng P."/>
            <person name="Zheng Y."/>
            <person name="Yuan Z."/>
            <person name="Zhou Y."/>
            <person name="Liu J."/>
            <person name="Tang Z."/>
            <person name="Zhuo Y."/>
            <person name="Zhang Y."/>
            <person name="Yu L."/>
            <person name="Huang J."/>
            <person name="Yang P."/>
            <person name="Peng Q."/>
            <person name="Zhang J."/>
            <person name="Jiang W."/>
            <person name="Zhang Z."/>
            <person name="Lin K."/>
            <person name="Ro D.K."/>
            <person name="Chen X."/>
            <person name="Xiong X."/>
            <person name="Shang Y."/>
            <person name="Huang S."/>
            <person name="Zeng J."/>
        </authorList>
    </citation>
    <scope>NUCLEOTIDE SEQUENCE [LARGE SCALE GENOMIC DNA]</scope>
    <source>
        <strain evidence="2">cv. BLH2017</strain>
        <tissue evidence="1">Root</tissue>
    </source>
</reference>
<sequence length="116" mass="13830">MSHQRAAFGHRDHNGWHTTTDDYHVHVSRMERMPSTIDAPHFPNFGSLFNNNKITHDEPETTQRVQVTEKVHIEQSKKDGNNHQVYEENVDVEAEDFIRRKHKNFELCKWMSMKPY</sequence>
<dbReference type="OMA" id="YIQQKHK"/>
<comment type="caution">
    <text evidence="1">The sequence shown here is derived from an EMBL/GenBank/DDBJ whole genome shotgun (WGS) entry which is preliminary data.</text>
</comment>
<dbReference type="AlphaFoldDB" id="A0A200RD03"/>
<dbReference type="OrthoDB" id="1246837at2759"/>
<evidence type="ECO:0000313" key="1">
    <source>
        <dbReference type="EMBL" id="OVA20595.1"/>
    </source>
</evidence>
<dbReference type="PANTHER" id="PTHR38224">
    <property type="entry name" value="PHLOEM SPECIFIC PROTEIN"/>
    <property type="match status" value="1"/>
</dbReference>